<dbReference type="InParanoid" id="M0MFK4"/>
<feature type="transmembrane region" description="Helical" evidence="6">
    <location>
        <begin position="132"/>
        <end position="153"/>
    </location>
</feature>
<dbReference type="PANTHER" id="PTHR36460">
    <property type="entry name" value="UPF0132 DOMAIN PROTEIN (AFU_ORTHOLOGUE AFUA_3G10255)"/>
    <property type="match status" value="1"/>
</dbReference>
<keyword evidence="3 6" id="KW-1133">Transmembrane helix</keyword>
<keyword evidence="9" id="KW-1185">Reference proteome</keyword>
<feature type="region of interest" description="Disordered" evidence="5">
    <location>
        <begin position="173"/>
        <end position="194"/>
    </location>
</feature>
<dbReference type="InterPro" id="IPR019109">
    <property type="entry name" value="MamF_MmsF"/>
</dbReference>
<dbReference type="PANTHER" id="PTHR36460:SF1">
    <property type="entry name" value="UPF0132 DOMAIN PROTEIN (AFU_ORTHOLOGUE AFUA_3G10255)"/>
    <property type="match status" value="1"/>
</dbReference>
<evidence type="ECO:0000256" key="5">
    <source>
        <dbReference type="SAM" id="MobiDB-lite"/>
    </source>
</evidence>
<accession>M0MFK4</accession>
<proteinExistence type="predicted"/>
<dbReference type="Pfam" id="PF09851">
    <property type="entry name" value="SHOCT"/>
    <property type="match status" value="1"/>
</dbReference>
<dbReference type="RefSeq" id="WP_006077934.1">
    <property type="nucleotide sequence ID" value="NZ_AOMD01000023.1"/>
</dbReference>
<evidence type="ECO:0000313" key="8">
    <source>
        <dbReference type="EMBL" id="EMA44481.1"/>
    </source>
</evidence>
<evidence type="ECO:0000259" key="7">
    <source>
        <dbReference type="Pfam" id="PF09851"/>
    </source>
</evidence>
<sequence>MSSERERSPDEVFCRHCGEAIKMRAEVCPHCGVRNEQYNRSVGETSDSAGGFGGSTGSISDSTSGTGLESNVAAALSYALGFVSGIAVYVLEDDDSYVRFHAAQSIVVFGALAMASVVVGAVFAAVSSIAGLLSGLISLATLGLWVFLMVTAYQGETRRIPVAADVADELLAGSGGTRQAPSDSQSGKRTETATETDALAALRQRYARGEIGEAEFERRLERLLESEDVEGNHWREPAETERLR</sequence>
<evidence type="ECO:0000256" key="4">
    <source>
        <dbReference type="ARBA" id="ARBA00023136"/>
    </source>
</evidence>
<feature type="domain" description="SHOCT" evidence="7">
    <location>
        <begin position="197"/>
        <end position="224"/>
    </location>
</feature>
<feature type="transmembrane region" description="Helical" evidence="6">
    <location>
        <begin position="72"/>
        <end position="91"/>
    </location>
</feature>
<dbReference type="GO" id="GO:0016020">
    <property type="term" value="C:membrane"/>
    <property type="evidence" value="ECO:0007669"/>
    <property type="project" value="UniProtKB-SubCell"/>
</dbReference>
<evidence type="ECO:0000256" key="2">
    <source>
        <dbReference type="ARBA" id="ARBA00022692"/>
    </source>
</evidence>
<comment type="caution">
    <text evidence="8">The sequence shown here is derived from an EMBL/GenBank/DDBJ whole genome shotgun (WGS) entry which is preliminary data.</text>
</comment>
<dbReference type="PATRIC" id="fig|1227455.4.peg.2128"/>
<organism evidence="8 9">
    <name type="scientific">Halococcus saccharolyticus DSM 5350</name>
    <dbReference type="NCBI Taxonomy" id="1227455"/>
    <lineage>
        <taxon>Archaea</taxon>
        <taxon>Methanobacteriati</taxon>
        <taxon>Methanobacteriota</taxon>
        <taxon>Stenosarchaea group</taxon>
        <taxon>Halobacteria</taxon>
        <taxon>Halobacteriales</taxon>
        <taxon>Halococcaceae</taxon>
        <taxon>Halococcus</taxon>
    </lineage>
</organism>
<evidence type="ECO:0000256" key="6">
    <source>
        <dbReference type="SAM" id="Phobius"/>
    </source>
</evidence>
<name>M0MFK4_9EURY</name>
<dbReference type="STRING" id="1227455.C449_10381"/>
<evidence type="ECO:0000256" key="1">
    <source>
        <dbReference type="ARBA" id="ARBA00004141"/>
    </source>
</evidence>
<protein>
    <recommendedName>
        <fullName evidence="7">SHOCT domain-containing protein</fullName>
    </recommendedName>
</protein>
<evidence type="ECO:0000313" key="9">
    <source>
        <dbReference type="Proteomes" id="UP000011669"/>
    </source>
</evidence>
<dbReference type="AlphaFoldDB" id="M0MFK4"/>
<feature type="transmembrane region" description="Helical" evidence="6">
    <location>
        <begin position="103"/>
        <end position="126"/>
    </location>
</feature>
<dbReference type="Pfam" id="PF09685">
    <property type="entry name" value="MamF_MmsF"/>
    <property type="match status" value="1"/>
</dbReference>
<dbReference type="InterPro" id="IPR018649">
    <property type="entry name" value="SHOCT"/>
</dbReference>
<dbReference type="EMBL" id="AOMD01000023">
    <property type="protein sequence ID" value="EMA44481.1"/>
    <property type="molecule type" value="Genomic_DNA"/>
</dbReference>
<dbReference type="Proteomes" id="UP000011669">
    <property type="component" value="Unassembled WGS sequence"/>
</dbReference>
<reference evidence="8 9" key="1">
    <citation type="journal article" date="2014" name="PLoS Genet.">
        <title>Phylogenetically driven sequencing of extremely halophilic archaea reveals strategies for static and dynamic osmo-response.</title>
        <authorList>
            <person name="Becker E.A."/>
            <person name="Seitzer P.M."/>
            <person name="Tritt A."/>
            <person name="Larsen D."/>
            <person name="Krusor M."/>
            <person name="Yao A.I."/>
            <person name="Wu D."/>
            <person name="Madern D."/>
            <person name="Eisen J.A."/>
            <person name="Darling A.E."/>
            <person name="Facciotti M.T."/>
        </authorList>
    </citation>
    <scope>NUCLEOTIDE SEQUENCE [LARGE SCALE GENOMIC DNA]</scope>
    <source>
        <strain evidence="8 9">DSM 5350</strain>
    </source>
</reference>
<keyword evidence="2 6" id="KW-0812">Transmembrane</keyword>
<evidence type="ECO:0000256" key="3">
    <source>
        <dbReference type="ARBA" id="ARBA00022989"/>
    </source>
</evidence>
<keyword evidence="4 6" id="KW-0472">Membrane</keyword>
<comment type="subcellular location">
    <subcellularLocation>
        <location evidence="1">Membrane</location>
        <topology evidence="1">Multi-pass membrane protein</topology>
    </subcellularLocation>
</comment>
<gene>
    <name evidence="8" type="ORF">C449_10381</name>
</gene>